<evidence type="ECO:0000256" key="2">
    <source>
        <dbReference type="SAM" id="MobiDB-lite"/>
    </source>
</evidence>
<comment type="caution">
    <text evidence="4">The sequence shown here is derived from an EMBL/GenBank/DDBJ whole genome shotgun (WGS) entry which is preliminary data.</text>
</comment>
<sequence>MADTQETLTQQQKEEMLRLDAEIERAKQYRKILEEESKTLETVYTWKAPERLFSPKSREWYVSLSGFAVVAIALSALTNNFGLVIAIIAIVFLIYALNTTPPKIVTHEITNKGLKLDGSLYLWRMINSFWVVKREGKFLMHMDIMESEREDIPKRFILLQGEGDIDYIVSYIVQYVDYLTSREASNGFLSRLIIGEYQPLLPFLEGRDDIRTKDPKDMPAALKSTPEEELQKQPKKLKPST</sequence>
<accession>A0A136LZD8</accession>
<keyword evidence="3" id="KW-0472">Membrane</keyword>
<keyword evidence="3" id="KW-1133">Transmembrane helix</keyword>
<keyword evidence="1" id="KW-0175">Coiled coil</keyword>
<evidence type="ECO:0000256" key="1">
    <source>
        <dbReference type="SAM" id="Coils"/>
    </source>
</evidence>
<organism evidence="4 5">
    <name type="scientific">candidate division WS6 bacterium OLB20</name>
    <dbReference type="NCBI Taxonomy" id="1617426"/>
    <lineage>
        <taxon>Bacteria</taxon>
        <taxon>Candidatus Dojkabacteria</taxon>
    </lineage>
</organism>
<gene>
    <name evidence="4" type="ORF">TR69_WS6001001031</name>
</gene>
<reference evidence="4 5" key="1">
    <citation type="submission" date="2015-02" db="EMBL/GenBank/DDBJ databases">
        <title>Improved understanding of the partial-nitritation anammox process through 23 genomes representing the majority of the microbial community.</title>
        <authorList>
            <person name="Speth D.R."/>
            <person name="In T Zandt M."/>
            <person name="Guerrero Cruz S."/>
            <person name="Jetten M.S."/>
            <person name="Dutilh B.E."/>
        </authorList>
    </citation>
    <scope>NUCLEOTIDE SEQUENCE [LARGE SCALE GENOMIC DNA]</scope>
    <source>
        <strain evidence="4">OLB20</strain>
    </source>
</reference>
<proteinExistence type="predicted"/>
<feature type="transmembrane region" description="Helical" evidence="3">
    <location>
        <begin position="83"/>
        <end position="100"/>
    </location>
</feature>
<dbReference type="Proteomes" id="UP000070457">
    <property type="component" value="Unassembled WGS sequence"/>
</dbReference>
<protein>
    <recommendedName>
        <fullName evidence="6">DUF5673 domain-containing protein</fullName>
    </recommendedName>
</protein>
<feature type="region of interest" description="Disordered" evidence="2">
    <location>
        <begin position="209"/>
        <end position="241"/>
    </location>
</feature>
<evidence type="ECO:0000313" key="5">
    <source>
        <dbReference type="Proteomes" id="UP000070457"/>
    </source>
</evidence>
<keyword evidence="3" id="KW-0812">Transmembrane</keyword>
<dbReference type="AlphaFoldDB" id="A0A136LZD8"/>
<name>A0A136LZD8_9BACT</name>
<feature type="coiled-coil region" evidence="1">
    <location>
        <begin position="9"/>
        <end position="43"/>
    </location>
</feature>
<evidence type="ECO:0000256" key="3">
    <source>
        <dbReference type="SAM" id="Phobius"/>
    </source>
</evidence>
<feature type="transmembrane region" description="Helical" evidence="3">
    <location>
        <begin position="60"/>
        <end position="77"/>
    </location>
</feature>
<evidence type="ECO:0008006" key="6">
    <source>
        <dbReference type="Google" id="ProtNLM"/>
    </source>
</evidence>
<evidence type="ECO:0000313" key="4">
    <source>
        <dbReference type="EMBL" id="KXK27005.1"/>
    </source>
</evidence>
<dbReference type="STRING" id="1617426.TR69_WS6001001031"/>
<dbReference type="EMBL" id="JYNZ01000003">
    <property type="protein sequence ID" value="KXK27005.1"/>
    <property type="molecule type" value="Genomic_DNA"/>
</dbReference>